<accession>A0ABD3MD39</accession>
<evidence type="ECO:0000256" key="1">
    <source>
        <dbReference type="ARBA" id="ARBA00022603"/>
    </source>
</evidence>
<dbReference type="InterPro" id="IPR023267">
    <property type="entry name" value="RCMT"/>
</dbReference>
<feature type="binding site" evidence="5">
    <location>
        <position position="250"/>
    </location>
    <ligand>
        <name>S-adenosyl-L-methionine</name>
        <dbReference type="ChEBI" id="CHEBI:59789"/>
    </ligand>
</feature>
<name>A0ABD3MD39_9STRA</name>
<dbReference type="PRINTS" id="PR02008">
    <property type="entry name" value="RCMTFAMILY"/>
</dbReference>
<keyword evidence="3 5" id="KW-0949">S-adenosyl-L-methionine</keyword>
<feature type="region of interest" description="Disordered" evidence="6">
    <location>
        <begin position="94"/>
        <end position="113"/>
    </location>
</feature>
<evidence type="ECO:0000259" key="7">
    <source>
        <dbReference type="PROSITE" id="PS51686"/>
    </source>
</evidence>
<dbReference type="Pfam" id="PF01189">
    <property type="entry name" value="Methyltr_RsmB-F"/>
    <property type="match status" value="1"/>
</dbReference>
<reference evidence="8 9" key="1">
    <citation type="submission" date="2024-10" db="EMBL/GenBank/DDBJ databases">
        <title>Updated reference genomes for cyclostephanoid diatoms.</title>
        <authorList>
            <person name="Roberts W.R."/>
            <person name="Alverson A.J."/>
        </authorList>
    </citation>
    <scope>NUCLEOTIDE SEQUENCE [LARGE SCALE GENOMIC DNA]</scope>
    <source>
        <strain evidence="8 9">AJA232-27</strain>
    </source>
</reference>
<evidence type="ECO:0000313" key="9">
    <source>
        <dbReference type="Proteomes" id="UP001530293"/>
    </source>
</evidence>
<evidence type="ECO:0000256" key="6">
    <source>
        <dbReference type="SAM" id="MobiDB-lite"/>
    </source>
</evidence>
<dbReference type="GO" id="GO:0003723">
    <property type="term" value="F:RNA binding"/>
    <property type="evidence" value="ECO:0007669"/>
    <property type="project" value="UniProtKB-UniRule"/>
</dbReference>
<evidence type="ECO:0000256" key="2">
    <source>
        <dbReference type="ARBA" id="ARBA00022679"/>
    </source>
</evidence>
<keyword evidence="4 5" id="KW-0694">RNA-binding</keyword>
<dbReference type="AlphaFoldDB" id="A0ABD3MD39"/>
<dbReference type="GO" id="GO:0008168">
    <property type="term" value="F:methyltransferase activity"/>
    <property type="evidence" value="ECO:0007669"/>
    <property type="project" value="UniProtKB-KW"/>
</dbReference>
<dbReference type="InterPro" id="IPR029063">
    <property type="entry name" value="SAM-dependent_MTases_sf"/>
</dbReference>
<dbReference type="Gene3D" id="3.40.50.150">
    <property type="entry name" value="Vaccinia Virus protein VP39"/>
    <property type="match status" value="2"/>
</dbReference>
<dbReference type="PANTHER" id="PTHR22807:SF16">
    <property type="entry name" value="SAM-DEPENDENT MTASE RSMB_NOP-TYPE DOMAIN-CONTAINING PROTEIN"/>
    <property type="match status" value="1"/>
</dbReference>
<feature type="active site" description="Nucleophile" evidence="5">
    <location>
        <position position="311"/>
    </location>
</feature>
<dbReference type="InterPro" id="IPR049560">
    <property type="entry name" value="MeTrfase_RsmB-F_NOP2_cat"/>
</dbReference>
<comment type="caution">
    <text evidence="8">The sequence shown here is derived from an EMBL/GenBank/DDBJ whole genome shotgun (WGS) entry which is preliminary data.</text>
</comment>
<proteinExistence type="inferred from homology"/>
<comment type="similarity">
    <text evidence="5">Belongs to the class I-like SAM-binding methyltransferase superfamily. RsmB/NOP family.</text>
</comment>
<sequence length="391" mass="42957">MDVTSGAAVATLLFDLFDSEKPTVSSENANEKTEQHGSCAPLRILDLCCAPGIKLCMLADLSPPSSTLVGVDISPHRISLCKNIIKKYHIEGNTSASAPKSTNNDGATTDTDEKSNVIQPRVTIRLYCADGTTFGTNQTTTSTNTVKPDLVFDNNAAVEDFISSGGKRKRMNKSARAREKRRLLELQRSEASVGTNNTESVDDHTSNLHYESLSAEKREAICRSNEKEKLNEEDDIGSDPEYDFDRVIVDAECSTDGAMRHNGKRPSALPSKACPTWNDTNMDELIDLQKRLIDSGFRLLKRGGVMVYSTCSLSSKQNEEVVQWLLEKCQDAFIIPVSFLIHKKSSDDLPFIEEGSIPGTVRFNPVLNSKSLLVQGSGFFLAKIGKMNSIH</sequence>
<gene>
    <name evidence="8" type="ORF">ACHAWU_006537</name>
</gene>
<organism evidence="8 9">
    <name type="scientific">Discostella pseudostelligera</name>
    <dbReference type="NCBI Taxonomy" id="259834"/>
    <lineage>
        <taxon>Eukaryota</taxon>
        <taxon>Sar</taxon>
        <taxon>Stramenopiles</taxon>
        <taxon>Ochrophyta</taxon>
        <taxon>Bacillariophyta</taxon>
        <taxon>Coscinodiscophyceae</taxon>
        <taxon>Thalassiosirophycidae</taxon>
        <taxon>Stephanodiscales</taxon>
        <taxon>Stephanodiscaceae</taxon>
        <taxon>Discostella</taxon>
    </lineage>
</organism>
<dbReference type="CDD" id="cd02440">
    <property type="entry name" value="AdoMet_MTases"/>
    <property type="match status" value="1"/>
</dbReference>
<keyword evidence="2 5" id="KW-0808">Transferase</keyword>
<evidence type="ECO:0000256" key="4">
    <source>
        <dbReference type="ARBA" id="ARBA00022884"/>
    </source>
</evidence>
<keyword evidence="1 5" id="KW-0489">Methyltransferase</keyword>
<dbReference type="PROSITE" id="PS51686">
    <property type="entry name" value="SAM_MT_RSMB_NOP"/>
    <property type="match status" value="1"/>
</dbReference>
<dbReference type="Proteomes" id="UP001530293">
    <property type="component" value="Unassembled WGS sequence"/>
</dbReference>
<feature type="domain" description="SAM-dependent MTase RsmB/NOP-type" evidence="7">
    <location>
        <begin position="244"/>
        <end position="387"/>
    </location>
</feature>
<dbReference type="EMBL" id="JALLBG020000149">
    <property type="protein sequence ID" value="KAL3761507.1"/>
    <property type="molecule type" value="Genomic_DNA"/>
</dbReference>
<comment type="caution">
    <text evidence="5">Lacks conserved residue(s) required for the propagation of feature annotation.</text>
</comment>
<dbReference type="InterPro" id="IPR001678">
    <property type="entry name" value="MeTrfase_RsmB-F_NOP2_dom"/>
</dbReference>
<dbReference type="PANTHER" id="PTHR22807">
    <property type="entry name" value="NOP2 YEAST -RELATED NOL1/NOP2/FMU SUN DOMAIN-CONTAINING"/>
    <property type="match status" value="1"/>
</dbReference>
<evidence type="ECO:0000256" key="5">
    <source>
        <dbReference type="PROSITE-ProRule" id="PRU01023"/>
    </source>
</evidence>
<keyword evidence="9" id="KW-1185">Reference proteome</keyword>
<evidence type="ECO:0000313" key="8">
    <source>
        <dbReference type="EMBL" id="KAL3761507.1"/>
    </source>
</evidence>
<dbReference type="GO" id="GO:0032259">
    <property type="term" value="P:methylation"/>
    <property type="evidence" value="ECO:0007669"/>
    <property type="project" value="UniProtKB-KW"/>
</dbReference>
<protein>
    <recommendedName>
        <fullName evidence="7">SAM-dependent MTase RsmB/NOP-type domain-containing protein</fullName>
    </recommendedName>
</protein>
<dbReference type="SUPFAM" id="SSF53335">
    <property type="entry name" value="S-adenosyl-L-methionine-dependent methyltransferases"/>
    <property type="match status" value="1"/>
</dbReference>
<feature type="compositionally biased region" description="Polar residues" evidence="6">
    <location>
        <begin position="94"/>
        <end position="109"/>
    </location>
</feature>
<evidence type="ECO:0000256" key="3">
    <source>
        <dbReference type="ARBA" id="ARBA00022691"/>
    </source>
</evidence>